<dbReference type="PROSITE" id="PS50853">
    <property type="entry name" value="FN3"/>
    <property type="match status" value="1"/>
</dbReference>
<dbReference type="InterPro" id="IPR001322">
    <property type="entry name" value="Lamin_tail_dom"/>
</dbReference>
<organism evidence="3 4">
    <name type="scientific">Flavobacterium silvaticum</name>
    <dbReference type="NCBI Taxonomy" id="1852020"/>
    <lineage>
        <taxon>Bacteria</taxon>
        <taxon>Pseudomonadati</taxon>
        <taxon>Bacteroidota</taxon>
        <taxon>Flavobacteriia</taxon>
        <taxon>Flavobacteriales</taxon>
        <taxon>Flavobacteriaceae</taxon>
        <taxon>Flavobacterium</taxon>
    </lineage>
</organism>
<dbReference type="PROSITE" id="PS51841">
    <property type="entry name" value="LTD"/>
    <property type="match status" value="1"/>
</dbReference>
<name>A0A972FSN5_9FLAO</name>
<dbReference type="AlphaFoldDB" id="A0A972FSN5"/>
<dbReference type="CDD" id="cd00063">
    <property type="entry name" value="FN3"/>
    <property type="match status" value="1"/>
</dbReference>
<gene>
    <name evidence="3" type="ORF">G6047_04465</name>
</gene>
<proteinExistence type="predicted"/>
<dbReference type="SUPFAM" id="SSF74853">
    <property type="entry name" value="Lamin A/C globular tail domain"/>
    <property type="match status" value="1"/>
</dbReference>
<dbReference type="InterPro" id="IPR021655">
    <property type="entry name" value="Put_metal-bd"/>
</dbReference>
<feature type="domain" description="Fibronectin type-III" evidence="1">
    <location>
        <begin position="780"/>
        <end position="874"/>
    </location>
</feature>
<dbReference type="Pfam" id="PF11617">
    <property type="entry name" value="Cu-binding_MopE"/>
    <property type="match status" value="4"/>
</dbReference>
<feature type="non-terminal residue" evidence="3">
    <location>
        <position position="1260"/>
    </location>
</feature>
<dbReference type="EMBL" id="JAAMPU010000100">
    <property type="protein sequence ID" value="NMH27277.1"/>
    <property type="molecule type" value="Genomic_DNA"/>
</dbReference>
<dbReference type="InterPro" id="IPR003961">
    <property type="entry name" value="FN3_dom"/>
</dbReference>
<accession>A0A972FSN5</accession>
<dbReference type="SUPFAM" id="SSF49265">
    <property type="entry name" value="Fibronectin type III"/>
    <property type="match status" value="1"/>
</dbReference>
<sequence length="1260" mass="128205">MLLGVFVCMIYGIGSAQTTIYTWNCDSATTPTSGTNSSISVGTWSQGNNNGTTALVTTVSASSGYTGATGSNNFGAAARTGALNTAASGSAYFEITFTPITGTTITVNSITFGTRSTGTGPVNGTLRSNVAGYTTAITNGSTVIQNGTSWSSKTITPTALAGAAGAALTLRIYGSDGSGNAAASTANWRIDDISISVTAATSITPPTVTTGTASGITTSSANLSGTINANGTSTAAKFLFGTTATPATNVTSSPTTATGSSNTSISGSVSSLAVNTQYYFRAVGTSATTVNGNVVSFYTLANVPGTPAVGNATTSTLDIEINSDNNPVATQFAIQEAGGQYIQASGALGATAVWRTAVQWGTVTASGLASNTLYTFKVKARNGDTIETAFSGEASGTTLSLSSPAVALTTAPTALGSLCTGTSGTTSFAISGVNLDGSAINIASLNGFGYSLSQNGTYTETLDVTYSGDSFTNQVVWVKFSPTVVQSYSGEITLTGGGLTAPFDIDITGSGINPAGTATTGSASGVSANGSTLSGSLSSLCSTFSSYGIAYSTTNGFINGSGTPVAASNLSSGSFSVALSSLEPGTTYYFKAYGTDGNGTYYGNQASFTTGAITAPVAIAADPIGSTSFTANWNSVAGASSYKLDVSTTAAFTATSTISDLIISEYGEGSSNNKVLELYNGTGAAVNLSQYTIKKQVNGAGAYANDLALSGTLANGQTYVIAYSAATATAITSAANLTTGSGSLTFNGNDAVALFKNGTQIDEVGIFNQVSPNWGADMTLVRKPTVLSPSATYNASQWTQLAIDTFSNLGSHTANTTASTMLPGYDNLTVNGTSQVVSGLTENTTYYYRVRAVSTNSTSANSNTITVHTIVAPATFGGISQAAPVCAGETATFNVTGLLYPGTTQLMYSINGETDQAVTLVANASGQASFGVVLSAELHGLTLEVTSVERTDLASSPIGVGSNNTVVLFAGALETYYADADGDTYGNFDISQTACIQPDGYVLFNNLNFDCNDNDASIYQSFLLLVDSDDDGYTNGEENVCIGETIPEHGYTFEYIGDDCDDTDPLKHETFEFYADADGDTFGAGSLVAACAIDALTPPAGYTFDHSDCNDADATKWQFGNFYTDADADGYTASDNTSAVCYGTSTPTGYSLTSNGIDCNDDNAQLTSEFEFFVDSDFDTYGSTTTAMVCAANAITPPSGYSLNNTDCDDAAAAINPGHAEVLYNGVDDNCDGNLDEGFQLLSNVINAQCGITLAAINSV</sequence>
<dbReference type="SMART" id="SM00060">
    <property type="entry name" value="FN3"/>
    <property type="match status" value="2"/>
</dbReference>
<evidence type="ECO:0000313" key="3">
    <source>
        <dbReference type="EMBL" id="NMH27277.1"/>
    </source>
</evidence>
<dbReference type="RefSeq" id="WP_211165377.1">
    <property type="nucleotide sequence ID" value="NZ_JAAMPU010000100.1"/>
</dbReference>
<evidence type="ECO:0000259" key="2">
    <source>
        <dbReference type="PROSITE" id="PS51841"/>
    </source>
</evidence>
<dbReference type="InterPro" id="IPR013783">
    <property type="entry name" value="Ig-like_fold"/>
</dbReference>
<dbReference type="Proteomes" id="UP000712080">
    <property type="component" value="Unassembled WGS sequence"/>
</dbReference>
<protein>
    <recommendedName>
        <fullName evidence="5">LTD domain-containing protein</fullName>
    </recommendedName>
</protein>
<comment type="caution">
    <text evidence="3">The sequence shown here is derived from an EMBL/GenBank/DDBJ whole genome shotgun (WGS) entry which is preliminary data.</text>
</comment>
<feature type="domain" description="LTD" evidence="2">
    <location>
        <begin position="648"/>
        <end position="771"/>
    </location>
</feature>
<dbReference type="InterPro" id="IPR036415">
    <property type="entry name" value="Lamin_tail_dom_sf"/>
</dbReference>
<evidence type="ECO:0008006" key="5">
    <source>
        <dbReference type="Google" id="ProtNLM"/>
    </source>
</evidence>
<dbReference type="InterPro" id="IPR036116">
    <property type="entry name" value="FN3_sf"/>
</dbReference>
<reference evidence="3" key="1">
    <citation type="submission" date="2020-02" db="EMBL/GenBank/DDBJ databases">
        <title>Flavobacterium sp. genome.</title>
        <authorList>
            <person name="Jung H.S."/>
            <person name="Baek J.H."/>
            <person name="Jeon C.O."/>
        </authorList>
    </citation>
    <scope>NUCLEOTIDE SEQUENCE</scope>
    <source>
        <strain evidence="3">SE-s28</strain>
    </source>
</reference>
<dbReference type="Pfam" id="PF00932">
    <property type="entry name" value="LTD"/>
    <property type="match status" value="1"/>
</dbReference>
<evidence type="ECO:0000313" key="4">
    <source>
        <dbReference type="Proteomes" id="UP000712080"/>
    </source>
</evidence>
<dbReference type="Gene3D" id="2.60.40.10">
    <property type="entry name" value="Immunoglobulins"/>
    <property type="match status" value="1"/>
</dbReference>
<evidence type="ECO:0000259" key="1">
    <source>
        <dbReference type="PROSITE" id="PS50853"/>
    </source>
</evidence>
<keyword evidence="4" id="KW-1185">Reference proteome</keyword>